<dbReference type="Proteomes" id="UP001237642">
    <property type="component" value="Unassembled WGS sequence"/>
</dbReference>
<protein>
    <recommendedName>
        <fullName evidence="14">Cytochrome P450</fullName>
    </recommendedName>
</protein>
<evidence type="ECO:0000313" key="12">
    <source>
        <dbReference type="EMBL" id="KAK1370675.1"/>
    </source>
</evidence>
<comment type="similarity">
    <text evidence="3">Belongs to the cytochrome P450 family.</text>
</comment>
<dbReference type="InterPro" id="IPR036396">
    <property type="entry name" value="Cyt_P450_sf"/>
</dbReference>
<keyword evidence="13" id="KW-1185">Reference proteome</keyword>
<keyword evidence="11" id="KW-1133">Transmembrane helix</keyword>
<keyword evidence="4" id="KW-0349">Heme</keyword>
<evidence type="ECO:0008006" key="14">
    <source>
        <dbReference type="Google" id="ProtNLM"/>
    </source>
</evidence>
<dbReference type="GO" id="GO:0044550">
    <property type="term" value="P:secondary metabolite biosynthetic process"/>
    <property type="evidence" value="ECO:0007669"/>
    <property type="project" value="UniProtKB-ARBA"/>
</dbReference>
<dbReference type="PANTHER" id="PTHR47955:SF19">
    <property type="entry name" value="CYTOCHROME P450 71A9-LIKE ISOFORM X1"/>
    <property type="match status" value="1"/>
</dbReference>
<evidence type="ECO:0000256" key="7">
    <source>
        <dbReference type="ARBA" id="ARBA00022848"/>
    </source>
</evidence>
<evidence type="ECO:0000256" key="6">
    <source>
        <dbReference type="ARBA" id="ARBA00022824"/>
    </source>
</evidence>
<evidence type="ECO:0000256" key="11">
    <source>
        <dbReference type="SAM" id="Phobius"/>
    </source>
</evidence>
<keyword evidence="11" id="KW-0812">Transmembrane</keyword>
<dbReference type="GO" id="GO:0004497">
    <property type="term" value="F:monooxygenase activity"/>
    <property type="evidence" value="ECO:0007669"/>
    <property type="project" value="UniProtKB-KW"/>
</dbReference>
<evidence type="ECO:0000256" key="4">
    <source>
        <dbReference type="ARBA" id="ARBA00022617"/>
    </source>
</evidence>
<accession>A0AAD8HRB3</accession>
<sequence length="138" mass="15559">MEILPESLDSISLLWLLTGITLLLLFFLLHSFRLWKVPRTNNLENLPPPGPSRLPIIGNLHQLGTLPHVSLSKLSQKYGPVMHLKLGQIPLLVISSPEMAKEVLKIHDSKCCSRPDSCGTRKLSYNRKDITFSPYGDY</sequence>
<reference evidence="12" key="2">
    <citation type="submission" date="2023-05" db="EMBL/GenBank/DDBJ databases">
        <authorList>
            <person name="Schelkunov M.I."/>
        </authorList>
    </citation>
    <scope>NUCLEOTIDE SEQUENCE</scope>
    <source>
        <strain evidence="12">Hsosn_3</strain>
        <tissue evidence="12">Leaf</tissue>
    </source>
</reference>
<proteinExistence type="inferred from homology"/>
<keyword evidence="8" id="KW-0560">Oxidoreductase</keyword>
<evidence type="ECO:0000256" key="1">
    <source>
        <dbReference type="ARBA" id="ARBA00001971"/>
    </source>
</evidence>
<evidence type="ECO:0000313" key="13">
    <source>
        <dbReference type="Proteomes" id="UP001237642"/>
    </source>
</evidence>
<evidence type="ECO:0000256" key="8">
    <source>
        <dbReference type="ARBA" id="ARBA00023002"/>
    </source>
</evidence>
<keyword evidence="6" id="KW-0256">Endoplasmic reticulum</keyword>
<evidence type="ECO:0000256" key="10">
    <source>
        <dbReference type="ARBA" id="ARBA00023033"/>
    </source>
</evidence>
<keyword evidence="5" id="KW-0479">Metal-binding</keyword>
<dbReference type="Gene3D" id="1.10.630.10">
    <property type="entry name" value="Cytochrome P450"/>
    <property type="match status" value="1"/>
</dbReference>
<comment type="cofactor">
    <cofactor evidence="1">
        <name>heme</name>
        <dbReference type="ChEBI" id="CHEBI:30413"/>
    </cofactor>
</comment>
<dbReference type="Pfam" id="PF00067">
    <property type="entry name" value="p450"/>
    <property type="match status" value="1"/>
</dbReference>
<evidence type="ECO:0000256" key="3">
    <source>
        <dbReference type="ARBA" id="ARBA00010617"/>
    </source>
</evidence>
<evidence type="ECO:0000256" key="9">
    <source>
        <dbReference type="ARBA" id="ARBA00023004"/>
    </source>
</evidence>
<dbReference type="GO" id="GO:0005506">
    <property type="term" value="F:iron ion binding"/>
    <property type="evidence" value="ECO:0007669"/>
    <property type="project" value="InterPro"/>
</dbReference>
<dbReference type="AlphaFoldDB" id="A0AAD8HRB3"/>
<dbReference type="SUPFAM" id="SSF48264">
    <property type="entry name" value="Cytochrome P450"/>
    <property type="match status" value="1"/>
</dbReference>
<keyword evidence="11" id="KW-0472">Membrane</keyword>
<feature type="transmembrane region" description="Helical" evidence="11">
    <location>
        <begin position="12"/>
        <end position="29"/>
    </location>
</feature>
<dbReference type="PANTHER" id="PTHR47955">
    <property type="entry name" value="CYTOCHROME P450 FAMILY 71 PROTEIN"/>
    <property type="match status" value="1"/>
</dbReference>
<comment type="subcellular location">
    <subcellularLocation>
        <location evidence="2">Microsome membrane</location>
        <topology evidence="2">Single-pass membrane protein</topology>
    </subcellularLocation>
</comment>
<keyword evidence="7" id="KW-0492">Microsome</keyword>
<dbReference type="EMBL" id="JAUIZM010000008">
    <property type="protein sequence ID" value="KAK1370675.1"/>
    <property type="molecule type" value="Genomic_DNA"/>
</dbReference>
<dbReference type="GO" id="GO:0020037">
    <property type="term" value="F:heme binding"/>
    <property type="evidence" value="ECO:0007669"/>
    <property type="project" value="InterPro"/>
</dbReference>
<evidence type="ECO:0000256" key="5">
    <source>
        <dbReference type="ARBA" id="ARBA00022723"/>
    </source>
</evidence>
<keyword evidence="9" id="KW-0408">Iron</keyword>
<name>A0AAD8HRB3_9APIA</name>
<organism evidence="12 13">
    <name type="scientific">Heracleum sosnowskyi</name>
    <dbReference type="NCBI Taxonomy" id="360622"/>
    <lineage>
        <taxon>Eukaryota</taxon>
        <taxon>Viridiplantae</taxon>
        <taxon>Streptophyta</taxon>
        <taxon>Embryophyta</taxon>
        <taxon>Tracheophyta</taxon>
        <taxon>Spermatophyta</taxon>
        <taxon>Magnoliopsida</taxon>
        <taxon>eudicotyledons</taxon>
        <taxon>Gunneridae</taxon>
        <taxon>Pentapetalae</taxon>
        <taxon>asterids</taxon>
        <taxon>campanulids</taxon>
        <taxon>Apiales</taxon>
        <taxon>Apiaceae</taxon>
        <taxon>Apioideae</taxon>
        <taxon>apioid superclade</taxon>
        <taxon>Tordylieae</taxon>
        <taxon>Tordyliinae</taxon>
        <taxon>Heracleum</taxon>
    </lineage>
</organism>
<dbReference type="InterPro" id="IPR001128">
    <property type="entry name" value="Cyt_P450"/>
</dbReference>
<evidence type="ECO:0000256" key="2">
    <source>
        <dbReference type="ARBA" id="ARBA00004111"/>
    </source>
</evidence>
<comment type="caution">
    <text evidence="12">The sequence shown here is derived from an EMBL/GenBank/DDBJ whole genome shotgun (WGS) entry which is preliminary data.</text>
</comment>
<gene>
    <name evidence="12" type="ORF">POM88_036767</name>
</gene>
<reference evidence="12" key="1">
    <citation type="submission" date="2023-02" db="EMBL/GenBank/DDBJ databases">
        <title>Genome of toxic invasive species Heracleum sosnowskyi carries increased number of genes despite the absence of recent whole-genome duplications.</title>
        <authorList>
            <person name="Schelkunov M."/>
            <person name="Shtratnikova V."/>
            <person name="Makarenko M."/>
            <person name="Klepikova A."/>
            <person name="Omelchenko D."/>
            <person name="Novikova G."/>
            <person name="Obukhova E."/>
            <person name="Bogdanov V."/>
            <person name="Penin A."/>
            <person name="Logacheva M."/>
        </authorList>
    </citation>
    <scope>NUCLEOTIDE SEQUENCE</scope>
    <source>
        <strain evidence="12">Hsosn_3</strain>
        <tissue evidence="12">Leaf</tissue>
    </source>
</reference>
<dbReference type="GO" id="GO:0016705">
    <property type="term" value="F:oxidoreductase activity, acting on paired donors, with incorporation or reduction of molecular oxygen"/>
    <property type="evidence" value="ECO:0007669"/>
    <property type="project" value="InterPro"/>
</dbReference>
<keyword evidence="10" id="KW-0503">Monooxygenase</keyword>